<protein>
    <submittedName>
        <fullName evidence="1">Uncharacterized protein</fullName>
    </submittedName>
</protein>
<evidence type="ECO:0000313" key="1">
    <source>
        <dbReference type="EMBL" id="PLR23235.1"/>
    </source>
</evidence>
<sequence>MSAIKIFPLSVLNSKKAVAKGYRLKLCLRHAEGNLKKFGHFLLVSATVSSETHHNLVWFHCDGNHGRFISE</sequence>
<organism evidence="1 2">
    <name type="scientific">Pantoea endophytica</name>
    <dbReference type="NCBI Taxonomy" id="92488"/>
    <lineage>
        <taxon>Bacteria</taxon>
        <taxon>Pseudomonadati</taxon>
        <taxon>Pseudomonadota</taxon>
        <taxon>Gammaproteobacteria</taxon>
        <taxon>Enterobacterales</taxon>
        <taxon>Erwiniaceae</taxon>
        <taxon>Pantoea</taxon>
    </lineage>
</organism>
<proteinExistence type="predicted"/>
<name>A0ABX4STH0_9GAMM</name>
<evidence type="ECO:0000313" key="2">
    <source>
        <dbReference type="Proteomes" id="UP000234296"/>
    </source>
</evidence>
<dbReference type="Proteomes" id="UP000234296">
    <property type="component" value="Unassembled WGS sequence"/>
</dbReference>
<reference evidence="2" key="1">
    <citation type="submission" date="2017-12" db="EMBL/GenBank/DDBJ databases">
        <title>The genome sequence of Pantoea sp. 596.</title>
        <authorList>
            <person name="Gao J."/>
            <person name="Mao X."/>
            <person name="Sun J."/>
        </authorList>
    </citation>
    <scope>NUCLEOTIDE SEQUENCE [LARGE SCALE GENOMIC DNA]</scope>
    <source>
        <strain evidence="2">596</strain>
    </source>
</reference>
<accession>A0ABX4STH0</accession>
<comment type="caution">
    <text evidence="1">The sequence shown here is derived from an EMBL/GenBank/DDBJ whole genome shotgun (WGS) entry which is preliminary data.</text>
</comment>
<keyword evidence="2" id="KW-1185">Reference proteome</keyword>
<dbReference type="EMBL" id="PJRT01000020">
    <property type="protein sequence ID" value="PLR23235.1"/>
    <property type="molecule type" value="Genomic_DNA"/>
</dbReference>
<gene>
    <name evidence="1" type="ORF">PZBJ_14100</name>
</gene>